<accession>A0AAE0SDC8</accession>
<protein>
    <submittedName>
        <fullName evidence="1">Uncharacterized protein</fullName>
    </submittedName>
</protein>
<evidence type="ECO:0000313" key="1">
    <source>
        <dbReference type="EMBL" id="KAK3589608.1"/>
    </source>
</evidence>
<sequence length="102" mass="12071">MLQQINAKFLCMLYCDIICNICRFSDMVTLGKCKKNSKQCARNFILFYLECIQIFTYPADVFGPKPNCTCVSTYYRDNIICEKKKKKKKLYVSNYFKHSMKT</sequence>
<reference evidence="1" key="2">
    <citation type="journal article" date="2021" name="Genome Biol. Evol.">
        <title>Developing a high-quality reference genome for a parasitic bivalve with doubly uniparental inheritance (Bivalvia: Unionida).</title>
        <authorList>
            <person name="Smith C.H."/>
        </authorList>
    </citation>
    <scope>NUCLEOTIDE SEQUENCE</scope>
    <source>
        <strain evidence="1">CHS0354</strain>
        <tissue evidence="1">Mantle</tissue>
    </source>
</reference>
<proteinExistence type="predicted"/>
<dbReference type="EMBL" id="JAEAOA010002360">
    <property type="protein sequence ID" value="KAK3589608.1"/>
    <property type="molecule type" value="Genomic_DNA"/>
</dbReference>
<reference evidence="1" key="3">
    <citation type="submission" date="2023-05" db="EMBL/GenBank/DDBJ databases">
        <authorList>
            <person name="Smith C.H."/>
        </authorList>
    </citation>
    <scope>NUCLEOTIDE SEQUENCE</scope>
    <source>
        <strain evidence="1">CHS0354</strain>
        <tissue evidence="1">Mantle</tissue>
    </source>
</reference>
<evidence type="ECO:0000313" key="2">
    <source>
        <dbReference type="Proteomes" id="UP001195483"/>
    </source>
</evidence>
<dbReference type="AlphaFoldDB" id="A0AAE0SDC8"/>
<name>A0AAE0SDC8_9BIVA</name>
<dbReference type="Proteomes" id="UP001195483">
    <property type="component" value="Unassembled WGS sequence"/>
</dbReference>
<gene>
    <name evidence="1" type="ORF">CHS0354_043067</name>
</gene>
<comment type="caution">
    <text evidence="1">The sequence shown here is derived from an EMBL/GenBank/DDBJ whole genome shotgun (WGS) entry which is preliminary data.</text>
</comment>
<organism evidence="1 2">
    <name type="scientific">Potamilus streckersoni</name>
    <dbReference type="NCBI Taxonomy" id="2493646"/>
    <lineage>
        <taxon>Eukaryota</taxon>
        <taxon>Metazoa</taxon>
        <taxon>Spiralia</taxon>
        <taxon>Lophotrochozoa</taxon>
        <taxon>Mollusca</taxon>
        <taxon>Bivalvia</taxon>
        <taxon>Autobranchia</taxon>
        <taxon>Heteroconchia</taxon>
        <taxon>Palaeoheterodonta</taxon>
        <taxon>Unionida</taxon>
        <taxon>Unionoidea</taxon>
        <taxon>Unionidae</taxon>
        <taxon>Ambleminae</taxon>
        <taxon>Lampsilini</taxon>
        <taxon>Potamilus</taxon>
    </lineage>
</organism>
<keyword evidence="2" id="KW-1185">Reference proteome</keyword>
<reference evidence="1" key="1">
    <citation type="journal article" date="2021" name="Genome Biol. Evol.">
        <title>A High-Quality Reference Genome for a Parasitic Bivalve with Doubly Uniparental Inheritance (Bivalvia: Unionida).</title>
        <authorList>
            <person name="Smith C.H."/>
        </authorList>
    </citation>
    <scope>NUCLEOTIDE SEQUENCE</scope>
    <source>
        <strain evidence="1">CHS0354</strain>
    </source>
</reference>